<dbReference type="SMART" id="SM00862">
    <property type="entry name" value="Trans_reg_C"/>
    <property type="match status" value="1"/>
</dbReference>
<sequence length="1032" mass="109877">MEFGVLGPLAVTTGAGEPVVVPGVKVRVLLADLLAHRNQVVSADRLIEDLWGDDAPANPAGALQVRVSQLRKALNDAEPGARDLIESRPPGYVLRTAAVDADRFAELASATDTGRLLAALALWRGDAYADMADEEFVRAEALRLAEQRLAVHERLAEARLAAGEHDLVAAELAELVARHPLREGLRALHLRALYAAGRQSEALDSYTDLRARLADELGLDPGPELTALHRRILEQDTGLAAAPRTAIVRNSLPARLDDLVGRAEALAGLRTLLPERRLVTLIGPGGVGKTRLATEAARERTVPDGVHLIELAPLPAGDPGIAELVLGALDLRESAGTGLSATDRLCTALGQRQLLLVLDNCEHVVEAVAGLVARLLREAPGVSVLATSREPLGLTGEFLWEVPPLAVPEDDRDPDAVRRSAAARLFAVRAAAQQRGFRLDDRTAPVVAQLVRRLDGLPLALELAATRVRALGVQGVVDRLDDRFRLLSTTQRDVAPRQRTLTAVIGWSWDLLDDTERLVLARLAVFSDGCTPEAAEEVCGTDLDVLARLVDRSLVVLDDTGARPRYRLLESVAAFCLERLTGADDVRARHAAFFTALAETADPQLRGAGQQEWLARLDAETANLRTALVRGGLRLALALSWYWFLRGRLTEARRALAAAGDPADEIRAAPWRLGFALRQGAPVVPDEVRAAVAGRTDGPATWFVASAVLDRGDVTLAAALLPDTFVDSWTEAAVLSSRAMLAHAAGDLEALERAGTRSAALFAGLGDRWGRLQANGWLGGLAEMRGELERAAALHREGLRWAQELSLWPEAGSTLSWLAWLAVQTRDYPAGRELAERAYRLAVEQGAPTAVVFAELSLGIAARREGKLDVAVTHLTNLADQGRSESQPALYLPMVLVELGYAAEQSGDPEAALALHAEAYAAAEAMGAPRDTISTLEGMASAWPGPSRRSHARLLGAAAAARETAGAPAAPAERDELERVGDRLTAVLGRAGFDALAAAGRELSVAEARALVRSPTSGPGRLTMSPGGSAAS</sequence>
<dbReference type="SMART" id="SM01043">
    <property type="entry name" value="BTAD"/>
    <property type="match status" value="1"/>
</dbReference>
<feature type="domain" description="OmpR/PhoB-type" evidence="4">
    <location>
        <begin position="1"/>
        <end position="96"/>
    </location>
</feature>
<dbReference type="Proteomes" id="UP000017746">
    <property type="component" value="Chromosome"/>
</dbReference>
<dbReference type="AlphaFoldDB" id="U5VY80"/>
<dbReference type="eggNOG" id="COG3903">
    <property type="taxonomic scope" value="Bacteria"/>
</dbReference>
<feature type="DNA-binding region" description="OmpR/PhoB-type" evidence="3">
    <location>
        <begin position="1"/>
        <end position="96"/>
    </location>
</feature>
<dbReference type="SUPFAM" id="SSF52540">
    <property type="entry name" value="P-loop containing nucleoside triphosphate hydrolases"/>
    <property type="match status" value="1"/>
</dbReference>
<dbReference type="PANTHER" id="PTHR47691">
    <property type="entry name" value="REGULATOR-RELATED"/>
    <property type="match status" value="1"/>
</dbReference>
<dbReference type="HOGENOM" id="CLU_004665_1_3_11"/>
<dbReference type="InterPro" id="IPR011990">
    <property type="entry name" value="TPR-like_helical_dom_sf"/>
</dbReference>
<comment type="similarity">
    <text evidence="1">Belongs to the AfsR/DnrI/RedD regulatory family.</text>
</comment>
<dbReference type="InterPro" id="IPR027417">
    <property type="entry name" value="P-loop_NTPase"/>
</dbReference>
<keyword evidence="6" id="KW-1185">Reference proteome</keyword>
<dbReference type="InterPro" id="IPR001867">
    <property type="entry name" value="OmpR/PhoB-type_DNA-bd"/>
</dbReference>
<dbReference type="PRINTS" id="PR00364">
    <property type="entry name" value="DISEASERSIST"/>
</dbReference>
<dbReference type="CDD" id="cd15831">
    <property type="entry name" value="BTAD"/>
    <property type="match status" value="1"/>
</dbReference>
<dbReference type="Pfam" id="PF03704">
    <property type="entry name" value="BTAD"/>
    <property type="match status" value="1"/>
</dbReference>
<gene>
    <name evidence="5" type="ORF">AFR_17295</name>
</gene>
<dbReference type="RefSeq" id="WP_023361948.1">
    <property type="nucleotide sequence ID" value="NC_022657.1"/>
</dbReference>
<evidence type="ECO:0000256" key="3">
    <source>
        <dbReference type="PROSITE-ProRule" id="PRU01091"/>
    </source>
</evidence>
<dbReference type="InterPro" id="IPR016032">
    <property type="entry name" value="Sig_transdc_resp-reg_C-effctor"/>
</dbReference>
<dbReference type="InterPro" id="IPR036388">
    <property type="entry name" value="WH-like_DNA-bd_sf"/>
</dbReference>
<dbReference type="SUPFAM" id="SSF46894">
    <property type="entry name" value="C-terminal effector domain of the bipartite response regulators"/>
    <property type="match status" value="1"/>
</dbReference>
<evidence type="ECO:0000313" key="6">
    <source>
        <dbReference type="Proteomes" id="UP000017746"/>
    </source>
</evidence>
<dbReference type="GO" id="GO:0006355">
    <property type="term" value="P:regulation of DNA-templated transcription"/>
    <property type="evidence" value="ECO:0007669"/>
    <property type="project" value="InterPro"/>
</dbReference>
<protein>
    <submittedName>
        <fullName evidence="5">ATPase-like protein</fullName>
    </submittedName>
</protein>
<dbReference type="EMBL" id="CP006272">
    <property type="protein sequence ID" value="AGZ41737.1"/>
    <property type="molecule type" value="Genomic_DNA"/>
</dbReference>
<dbReference type="eggNOG" id="COG3629">
    <property type="taxonomic scope" value="Bacteria"/>
</dbReference>
<evidence type="ECO:0000256" key="1">
    <source>
        <dbReference type="ARBA" id="ARBA00005820"/>
    </source>
</evidence>
<evidence type="ECO:0000256" key="2">
    <source>
        <dbReference type="ARBA" id="ARBA00023125"/>
    </source>
</evidence>
<dbReference type="Gene3D" id="1.25.40.10">
    <property type="entry name" value="Tetratricopeptide repeat domain"/>
    <property type="match status" value="2"/>
</dbReference>
<dbReference type="Pfam" id="PF00486">
    <property type="entry name" value="Trans_reg_C"/>
    <property type="match status" value="1"/>
</dbReference>
<dbReference type="Pfam" id="PF25872">
    <property type="entry name" value="HTH_77"/>
    <property type="match status" value="1"/>
</dbReference>
<organism evidence="5 6">
    <name type="scientific">Actinoplanes friuliensis DSM 7358</name>
    <dbReference type="NCBI Taxonomy" id="1246995"/>
    <lineage>
        <taxon>Bacteria</taxon>
        <taxon>Bacillati</taxon>
        <taxon>Actinomycetota</taxon>
        <taxon>Actinomycetes</taxon>
        <taxon>Micromonosporales</taxon>
        <taxon>Micromonosporaceae</taxon>
        <taxon>Actinoplanes</taxon>
    </lineage>
</organism>
<dbReference type="KEGG" id="afs:AFR_17295"/>
<dbReference type="OrthoDB" id="33864at2"/>
<dbReference type="PROSITE" id="PS51755">
    <property type="entry name" value="OMPR_PHOB"/>
    <property type="match status" value="1"/>
</dbReference>
<dbReference type="PANTHER" id="PTHR47691:SF3">
    <property type="entry name" value="HTH-TYPE TRANSCRIPTIONAL REGULATOR RV0890C-RELATED"/>
    <property type="match status" value="1"/>
</dbReference>
<accession>U5VY80</accession>
<dbReference type="SUPFAM" id="SSF48452">
    <property type="entry name" value="TPR-like"/>
    <property type="match status" value="2"/>
</dbReference>
<name>U5VY80_9ACTN</name>
<dbReference type="STRING" id="1246995.AFR_17295"/>
<dbReference type="InterPro" id="IPR005158">
    <property type="entry name" value="BTAD"/>
</dbReference>
<proteinExistence type="inferred from homology"/>
<dbReference type="InterPro" id="IPR058852">
    <property type="entry name" value="HTH_77"/>
</dbReference>
<evidence type="ECO:0000259" key="4">
    <source>
        <dbReference type="PROSITE" id="PS51755"/>
    </source>
</evidence>
<keyword evidence="2 3" id="KW-0238">DNA-binding</keyword>
<dbReference type="Gene3D" id="3.40.50.300">
    <property type="entry name" value="P-loop containing nucleotide triphosphate hydrolases"/>
    <property type="match status" value="1"/>
</dbReference>
<dbReference type="GO" id="GO:0000160">
    <property type="term" value="P:phosphorelay signal transduction system"/>
    <property type="evidence" value="ECO:0007669"/>
    <property type="project" value="InterPro"/>
</dbReference>
<reference evidence="5 6" key="1">
    <citation type="journal article" date="2014" name="J. Biotechnol.">
        <title>Complete genome sequence of the actinobacterium Actinoplanes friuliensis HAG 010964, producer of the lipopeptide antibiotic friulimycin.</title>
        <authorList>
            <person name="Ruckert C."/>
            <person name="Szczepanowski R."/>
            <person name="Albersmeier A."/>
            <person name="Goesmann A."/>
            <person name="Fischer N."/>
            <person name="Steinkamper A."/>
            <person name="Puhler A."/>
            <person name="Biener R."/>
            <person name="Schwartz D."/>
            <person name="Kalinowski J."/>
        </authorList>
    </citation>
    <scope>NUCLEOTIDE SEQUENCE [LARGE SCALE GENOMIC DNA]</scope>
    <source>
        <strain evidence="5 6">DSM 7358</strain>
    </source>
</reference>
<dbReference type="Gene3D" id="1.10.10.10">
    <property type="entry name" value="Winged helix-like DNA-binding domain superfamily/Winged helix DNA-binding domain"/>
    <property type="match status" value="1"/>
</dbReference>
<evidence type="ECO:0000313" key="5">
    <source>
        <dbReference type="EMBL" id="AGZ41737.1"/>
    </source>
</evidence>
<dbReference type="PATRIC" id="fig|1246995.3.peg.3507"/>
<dbReference type="GO" id="GO:0003677">
    <property type="term" value="F:DNA binding"/>
    <property type="evidence" value="ECO:0007669"/>
    <property type="project" value="UniProtKB-UniRule"/>
</dbReference>